<dbReference type="InterPro" id="IPR050879">
    <property type="entry name" value="Acyltransferase_3"/>
</dbReference>
<feature type="transmembrane region" description="Helical" evidence="2">
    <location>
        <begin position="19"/>
        <end position="35"/>
    </location>
</feature>
<feature type="transmembrane region" description="Helical" evidence="2">
    <location>
        <begin position="317"/>
        <end position="337"/>
    </location>
</feature>
<keyword evidence="2" id="KW-0472">Membrane</keyword>
<comment type="caution">
    <text evidence="4">The sequence shown here is derived from an EMBL/GenBank/DDBJ whole genome shotgun (WGS) entry which is preliminary data.</text>
</comment>
<organism evidence="4 5">
    <name type="scientific">Planosporangium thailandense</name>
    <dbReference type="NCBI Taxonomy" id="765197"/>
    <lineage>
        <taxon>Bacteria</taxon>
        <taxon>Bacillati</taxon>
        <taxon>Actinomycetota</taxon>
        <taxon>Actinomycetes</taxon>
        <taxon>Micromonosporales</taxon>
        <taxon>Micromonosporaceae</taxon>
        <taxon>Planosporangium</taxon>
    </lineage>
</organism>
<accession>A0ABX0XQN0</accession>
<feature type="domain" description="Acyltransferase 3" evidence="3">
    <location>
        <begin position="17"/>
        <end position="334"/>
    </location>
</feature>
<evidence type="ECO:0000259" key="3">
    <source>
        <dbReference type="Pfam" id="PF01757"/>
    </source>
</evidence>
<dbReference type="Pfam" id="PF01757">
    <property type="entry name" value="Acyl_transf_3"/>
    <property type="match status" value="1"/>
</dbReference>
<reference evidence="4 5" key="1">
    <citation type="submission" date="2020-03" db="EMBL/GenBank/DDBJ databases">
        <title>WGS of the type strain of Planosporangium spp.</title>
        <authorList>
            <person name="Thawai C."/>
        </authorList>
    </citation>
    <scope>NUCLEOTIDE SEQUENCE [LARGE SCALE GENOMIC DNA]</scope>
    <source>
        <strain evidence="4 5">TBRC 5610</strain>
    </source>
</reference>
<dbReference type="PANTHER" id="PTHR23028">
    <property type="entry name" value="ACETYLTRANSFERASE"/>
    <property type="match status" value="1"/>
</dbReference>
<feature type="compositionally biased region" description="Low complexity" evidence="1">
    <location>
        <begin position="365"/>
        <end position="410"/>
    </location>
</feature>
<dbReference type="RefSeq" id="WP_167923179.1">
    <property type="nucleotide sequence ID" value="NZ_JAATVY010000001.1"/>
</dbReference>
<dbReference type="PANTHER" id="PTHR23028:SF53">
    <property type="entry name" value="ACYL_TRANSF_3 DOMAIN-CONTAINING PROTEIN"/>
    <property type="match status" value="1"/>
</dbReference>
<dbReference type="GO" id="GO:0016746">
    <property type="term" value="F:acyltransferase activity"/>
    <property type="evidence" value="ECO:0007669"/>
    <property type="project" value="UniProtKB-KW"/>
</dbReference>
<dbReference type="InterPro" id="IPR002656">
    <property type="entry name" value="Acyl_transf_3_dom"/>
</dbReference>
<protein>
    <submittedName>
        <fullName evidence="4">Acyltransferase family protein</fullName>
    </submittedName>
</protein>
<feature type="transmembrane region" description="Helical" evidence="2">
    <location>
        <begin position="170"/>
        <end position="188"/>
    </location>
</feature>
<keyword evidence="4" id="KW-0808">Transferase</keyword>
<keyword evidence="4" id="KW-0012">Acyltransferase</keyword>
<keyword evidence="2" id="KW-1133">Transmembrane helix</keyword>
<evidence type="ECO:0000256" key="1">
    <source>
        <dbReference type="SAM" id="MobiDB-lite"/>
    </source>
</evidence>
<feature type="region of interest" description="Disordered" evidence="1">
    <location>
        <begin position="365"/>
        <end position="430"/>
    </location>
</feature>
<dbReference type="Proteomes" id="UP000722989">
    <property type="component" value="Unassembled WGS sequence"/>
</dbReference>
<evidence type="ECO:0000256" key="2">
    <source>
        <dbReference type="SAM" id="Phobius"/>
    </source>
</evidence>
<evidence type="ECO:0000313" key="4">
    <source>
        <dbReference type="EMBL" id="NJC68281.1"/>
    </source>
</evidence>
<feature type="transmembrane region" description="Helical" evidence="2">
    <location>
        <begin position="143"/>
        <end position="163"/>
    </location>
</feature>
<evidence type="ECO:0000313" key="5">
    <source>
        <dbReference type="Proteomes" id="UP000722989"/>
    </source>
</evidence>
<keyword evidence="2" id="KW-0812">Transmembrane</keyword>
<sequence length="430" mass="47032">MADPTGVVKRPRRLAPLDGLRLVAALTVVFYHYIGQGTRAWGADTSHLFPRAHPIVSYGWTGVQLFFLISGFVICMSGWGRTVGDFAVSRVVRLYPAYIAGVLLTSAVITALPLVTERPTPGRVLVNLTMLQEAFGVQHIDSVYWTLWAELRFYLVFSLLVWCGLTYRRAVLFCVLGVAATILADHSDNRWVLMVVQPENLPFFIGGIAIYLMYRFGANALLWAIVAACYVLGQRQMIDRLDVMADATGAHGSAWVAGGLLLAFYLLIIAVAFGAFSWANWGWLTAAGGLTYPLYLLHEYIGWTLIKRFQQALPRQVLLLAVVTGMLALSWLVHRMIERPLAPRLKRWLKGVLHAFRRDHAERTALPGQPAAPGQATAPGQPTAPGQAPLPQRQPAAPRIARQRSPIAARTGAPGVGCLTAPAPAEHSAG</sequence>
<feature type="transmembrane region" description="Helical" evidence="2">
    <location>
        <begin position="55"/>
        <end position="79"/>
    </location>
</feature>
<feature type="transmembrane region" description="Helical" evidence="2">
    <location>
        <begin position="208"/>
        <end position="233"/>
    </location>
</feature>
<keyword evidence="5" id="KW-1185">Reference proteome</keyword>
<feature type="transmembrane region" description="Helical" evidence="2">
    <location>
        <begin position="281"/>
        <end position="297"/>
    </location>
</feature>
<feature type="transmembrane region" description="Helical" evidence="2">
    <location>
        <begin position="91"/>
        <end position="115"/>
    </location>
</feature>
<dbReference type="EMBL" id="JAATVY010000001">
    <property type="protein sequence ID" value="NJC68281.1"/>
    <property type="molecule type" value="Genomic_DNA"/>
</dbReference>
<proteinExistence type="predicted"/>
<gene>
    <name evidence="4" type="ORF">HC031_00890</name>
</gene>
<name>A0ABX0XQN0_9ACTN</name>
<feature type="transmembrane region" description="Helical" evidence="2">
    <location>
        <begin position="254"/>
        <end position="275"/>
    </location>
</feature>